<dbReference type="Pfam" id="PF13432">
    <property type="entry name" value="TPR_16"/>
    <property type="match status" value="1"/>
</dbReference>
<dbReference type="RefSeq" id="WP_210757254.1">
    <property type="nucleotide sequence ID" value="NZ_CP060139.1"/>
</dbReference>
<feature type="signal peptide" evidence="4">
    <location>
        <begin position="1"/>
        <end position="20"/>
    </location>
</feature>
<keyword evidence="1" id="KW-0677">Repeat</keyword>
<dbReference type="SUPFAM" id="SSF81901">
    <property type="entry name" value="HCP-like"/>
    <property type="match status" value="1"/>
</dbReference>
<dbReference type="InterPro" id="IPR019734">
    <property type="entry name" value="TPR_rpt"/>
</dbReference>
<dbReference type="SMART" id="SM00028">
    <property type="entry name" value="TPR"/>
    <property type="match status" value="9"/>
</dbReference>
<evidence type="ECO:0000313" key="5">
    <source>
        <dbReference type="EMBL" id="QNR22687.1"/>
    </source>
</evidence>
<evidence type="ECO:0000256" key="2">
    <source>
        <dbReference type="ARBA" id="ARBA00022803"/>
    </source>
</evidence>
<keyword evidence="4" id="KW-0732">Signal</keyword>
<dbReference type="InterPro" id="IPR050498">
    <property type="entry name" value="Ycf3"/>
</dbReference>
<evidence type="ECO:0000313" key="6">
    <source>
        <dbReference type="Proteomes" id="UP000516305"/>
    </source>
</evidence>
<protein>
    <submittedName>
        <fullName evidence="5">Tetratricopeptide repeat protein</fullName>
    </submittedName>
</protein>
<dbReference type="Pfam" id="PF13174">
    <property type="entry name" value="TPR_6"/>
    <property type="match status" value="1"/>
</dbReference>
<dbReference type="SUPFAM" id="SSF48452">
    <property type="entry name" value="TPR-like"/>
    <property type="match status" value="2"/>
</dbReference>
<dbReference type="Proteomes" id="UP000516305">
    <property type="component" value="Chromosome"/>
</dbReference>
<dbReference type="KEGG" id="chyd:H4K34_09865"/>
<proteinExistence type="predicted"/>
<sequence>MFRAVILVLANLLIAQFSLAQGLSLREKTQAMVKAKGLSEGIKYYENLSLKEPKNLDWKKEWAFLLTMHNTEEALTKADSILNSILSIDSLCSVCWQLKGEIEFDRANYSVALGFTEKSLVHEETKADAHFLRSKVYASLNETWKSKHEMDAALRLKPEESKYHLGKGIIELGSGFTASALTCFKRAMELDSSQFAAPYLMGRCYLNMGLISEAIEGFQQAIRLDSTEATAYYYLAGALERNNQFEASFDAVSKAILLDPEKSEYLFHRAWIRYRLEDTEGSCTDYNLLIAKFSDSDLEMDSLVVLDAIIQVAGYCDSSLPAYYYQRGIAEFNLKNYTKALTWYDKGLHKFPGEPNTLSFKANALLVLERYPEAVEYYKEYFNSQEDLSAEYRASLKYRGGTEKDLEVIINNMIPSNRNSLAEAYLHLGDMDNAKEQIALGLEKEWSLEPMIAAVLHTTKGRIFYQENELAKAKYEFEKALNLFPQLSQTHLYLALLKLEQSQKVKISQSSISFESKEQPFSLTWFDNANSKEEASKDLLSSAIGDCSRALLADPTNGQAYYLKAQIKILLGDEDFCYDLLSAEQLGVQIKDSERKKCIE</sequence>
<keyword evidence="6" id="KW-1185">Reference proteome</keyword>
<keyword evidence="2 3" id="KW-0802">TPR repeat</keyword>
<dbReference type="Gene3D" id="1.25.40.10">
    <property type="entry name" value="Tetratricopeptide repeat domain"/>
    <property type="match status" value="4"/>
</dbReference>
<dbReference type="PANTHER" id="PTHR44858">
    <property type="entry name" value="TETRATRICOPEPTIDE REPEAT PROTEIN 6"/>
    <property type="match status" value="1"/>
</dbReference>
<feature type="chain" id="PRO_5028857471" evidence="4">
    <location>
        <begin position="21"/>
        <end position="600"/>
    </location>
</feature>
<feature type="repeat" description="TPR" evidence="3">
    <location>
        <begin position="195"/>
        <end position="228"/>
    </location>
</feature>
<evidence type="ECO:0000256" key="1">
    <source>
        <dbReference type="ARBA" id="ARBA00022737"/>
    </source>
</evidence>
<dbReference type="AlphaFoldDB" id="A0A7H0VAD9"/>
<dbReference type="PANTHER" id="PTHR44858:SF1">
    <property type="entry name" value="UDP-N-ACETYLGLUCOSAMINE--PEPTIDE N-ACETYLGLUCOSAMINYLTRANSFERASE SPINDLY-RELATED"/>
    <property type="match status" value="1"/>
</dbReference>
<name>A0A7H0VAD9_9FLAO</name>
<dbReference type="PROSITE" id="PS50005">
    <property type="entry name" value="TPR"/>
    <property type="match status" value="3"/>
</dbReference>
<accession>A0A7H0VAD9</accession>
<reference evidence="5 6" key="1">
    <citation type="submission" date="2020-08" db="EMBL/GenBank/DDBJ databases">
        <title>Croceimicrobium hydrocarbonivorans gen. nov., sp. nov., a novel marine bacterium isolated from a bacterial consortium that degrades polyethylene terephthalate.</title>
        <authorList>
            <person name="Liu R."/>
        </authorList>
    </citation>
    <scope>NUCLEOTIDE SEQUENCE [LARGE SCALE GENOMIC DNA]</scope>
    <source>
        <strain evidence="5 6">A20-9</strain>
    </source>
</reference>
<feature type="repeat" description="TPR" evidence="3">
    <location>
        <begin position="454"/>
        <end position="487"/>
    </location>
</feature>
<dbReference type="InterPro" id="IPR011990">
    <property type="entry name" value="TPR-like_helical_dom_sf"/>
</dbReference>
<evidence type="ECO:0000256" key="3">
    <source>
        <dbReference type="PROSITE-ProRule" id="PRU00339"/>
    </source>
</evidence>
<gene>
    <name evidence="5" type="ORF">H4K34_09865</name>
</gene>
<evidence type="ECO:0000256" key="4">
    <source>
        <dbReference type="SAM" id="SignalP"/>
    </source>
</evidence>
<dbReference type="EMBL" id="CP060139">
    <property type="protein sequence ID" value="QNR22687.1"/>
    <property type="molecule type" value="Genomic_DNA"/>
</dbReference>
<organism evidence="5 6">
    <name type="scientific">Croceimicrobium hydrocarbonivorans</name>
    <dbReference type="NCBI Taxonomy" id="2761580"/>
    <lineage>
        <taxon>Bacteria</taxon>
        <taxon>Pseudomonadati</taxon>
        <taxon>Bacteroidota</taxon>
        <taxon>Flavobacteriia</taxon>
        <taxon>Flavobacteriales</taxon>
        <taxon>Owenweeksiaceae</taxon>
        <taxon>Croceimicrobium</taxon>
    </lineage>
</organism>
<feature type="repeat" description="TPR" evidence="3">
    <location>
        <begin position="229"/>
        <end position="262"/>
    </location>
</feature>